<sequence>MMPTTIYARTDGTMFRSTDSLNWSQIASPTTNVSHLFNDGTKWWVSDHKFSSVFDGANRGRMWYSTNAGGSWTQLPIHEAYPLMSAHLRYASNGTGAVAFVAQDGKLYYSNDSGTTWQTPVTLPFDVLSVLRFYHMNGTWVITTDGWQGYYDNSHAGYPIGQRKTDTGTSVPAKVWYSTDLISWASNSGPTTLDAIRDIAWNGTYWIISAHTGGNVHRLYKSTSLAGTFELCTYGSGTAYNGGTGIWWDSTNSRLLAVGGSIGVQSIAGAAMTNAPTTLGNTSGLNWSDIKGKVLTGKSGSGSTVGLWKLDAADNVTIHDLNAGTYDYQGTVRGIQLFPQKDGSITFECNYDPSNNNTGVARTYRVLADGTVSVLTASHQQWTAGLDCESQSVVNPGGAIWISANFDKRYRSTNSTSTWEAQWNGWNYFAYFCYHNGYYYVMSWSQSDGSTLTVPKIYRFSDLNVLKQPTEYWVRTPYCDPPPESYYATLPPTGRMVSRSGTLVMQASGWNPLPQHYLNGSLVWTAVPAAPAGVGNNYAISEAADRTVGIDVTNNRYYYRDGIGAWSAAQMVPIGAGGLNYYAKGIAFDGTRFIIMA</sequence>
<dbReference type="Gene3D" id="2.130.10.10">
    <property type="entry name" value="YVTN repeat-like/Quinoprotein amine dehydrogenase"/>
    <property type="match status" value="1"/>
</dbReference>
<name>A0A9P1JY74_9PROT</name>
<geneLocation type="plasmid" evidence="1 2">
    <name>AZOBR_p2</name>
</geneLocation>
<keyword evidence="1" id="KW-0614">Plasmid</keyword>
<gene>
    <name evidence="1" type="ORF">AZOBR_p270207</name>
</gene>
<protein>
    <recommendedName>
        <fullName evidence="3">Photosynthesis system II assembly factor Ycf48/Hcf136-like domain-containing protein</fullName>
    </recommendedName>
</protein>
<evidence type="ECO:0008006" key="3">
    <source>
        <dbReference type="Google" id="ProtNLM"/>
    </source>
</evidence>
<proteinExistence type="predicted"/>
<organism evidence="1 2">
    <name type="scientific">Azospirillum baldaniorum</name>
    <dbReference type="NCBI Taxonomy" id="1064539"/>
    <lineage>
        <taxon>Bacteria</taxon>
        <taxon>Pseudomonadati</taxon>
        <taxon>Pseudomonadota</taxon>
        <taxon>Alphaproteobacteria</taxon>
        <taxon>Rhodospirillales</taxon>
        <taxon>Azospirillaceae</taxon>
        <taxon>Azospirillum</taxon>
    </lineage>
</organism>
<evidence type="ECO:0000313" key="1">
    <source>
        <dbReference type="EMBL" id="CCD02011.1"/>
    </source>
</evidence>
<accession>A0A9P1JY74</accession>
<dbReference type="KEGG" id="abs:AZOBR_p270207"/>
<keyword evidence="2" id="KW-1185">Reference proteome</keyword>
<dbReference type="AlphaFoldDB" id="A0A9P1JY74"/>
<reference evidence="1 2" key="1">
    <citation type="journal article" date="2011" name="PLoS Genet.">
        <title>Azospirillum genomes reveal transition of bacteria from aquatic to terrestrial environments.</title>
        <authorList>
            <person name="Wisniewski-Dye F."/>
            <person name="Borziak K."/>
            <person name="Khalsa-Moyers G."/>
            <person name="Alexandre G."/>
            <person name="Sukharnikov L.O."/>
            <person name="Wuichet K."/>
            <person name="Hurst G.B."/>
            <person name="McDonald W.H."/>
            <person name="Robertson J.S."/>
            <person name="Barbe V."/>
            <person name="Calteau A."/>
            <person name="Rouy Z."/>
            <person name="Mangenot S."/>
            <person name="Prigent-Combaret C."/>
            <person name="Normand P."/>
            <person name="Boyer M."/>
            <person name="Siguier P."/>
            <person name="Dessaux Y."/>
            <person name="Elmerich C."/>
            <person name="Condemine G."/>
            <person name="Krishnen G."/>
            <person name="Kennedy I."/>
            <person name="Paterson A.H."/>
            <person name="Gonzalez V."/>
            <person name="Mavingui P."/>
            <person name="Zhulin I.B."/>
        </authorList>
    </citation>
    <scope>NUCLEOTIDE SEQUENCE [LARGE SCALE GENOMIC DNA]</scope>
    <source>
        <strain evidence="1 2">Sp245</strain>
    </source>
</reference>
<dbReference type="EMBL" id="HE577329">
    <property type="protein sequence ID" value="CCD02011.1"/>
    <property type="molecule type" value="Genomic_DNA"/>
</dbReference>
<evidence type="ECO:0000313" key="2">
    <source>
        <dbReference type="Proteomes" id="UP000007319"/>
    </source>
</evidence>
<dbReference type="InterPro" id="IPR036278">
    <property type="entry name" value="Sialidase_sf"/>
</dbReference>
<dbReference type="SUPFAM" id="SSF50939">
    <property type="entry name" value="Sialidases"/>
    <property type="match status" value="1"/>
</dbReference>
<dbReference type="Proteomes" id="UP000007319">
    <property type="component" value="Plasmid AZOBR_p2"/>
</dbReference>
<dbReference type="InterPro" id="IPR015943">
    <property type="entry name" value="WD40/YVTN_repeat-like_dom_sf"/>
</dbReference>